<proteinExistence type="predicted"/>
<name>A0A9N9D2U5_9GLOM</name>
<evidence type="ECO:0000313" key="1">
    <source>
        <dbReference type="EMBL" id="CAG8621189.1"/>
    </source>
</evidence>
<dbReference type="OrthoDB" id="2311762at2759"/>
<organism evidence="1 2">
    <name type="scientific">Diversispora eburnea</name>
    <dbReference type="NCBI Taxonomy" id="1213867"/>
    <lineage>
        <taxon>Eukaryota</taxon>
        <taxon>Fungi</taxon>
        <taxon>Fungi incertae sedis</taxon>
        <taxon>Mucoromycota</taxon>
        <taxon>Glomeromycotina</taxon>
        <taxon>Glomeromycetes</taxon>
        <taxon>Diversisporales</taxon>
        <taxon>Diversisporaceae</taxon>
        <taxon>Diversispora</taxon>
    </lineage>
</organism>
<comment type="caution">
    <text evidence="1">The sequence shown here is derived from an EMBL/GenBank/DDBJ whole genome shotgun (WGS) entry which is preliminary data.</text>
</comment>
<gene>
    <name evidence="1" type="ORF">DEBURN_LOCUS10376</name>
</gene>
<feature type="non-terminal residue" evidence="1">
    <location>
        <position position="1"/>
    </location>
</feature>
<reference evidence="1" key="1">
    <citation type="submission" date="2021-06" db="EMBL/GenBank/DDBJ databases">
        <authorList>
            <person name="Kallberg Y."/>
            <person name="Tangrot J."/>
            <person name="Rosling A."/>
        </authorList>
    </citation>
    <scope>NUCLEOTIDE SEQUENCE</scope>
    <source>
        <strain evidence="1">AZ414A</strain>
    </source>
</reference>
<sequence length="43" mass="5000">DLDTLRTSVKQIVEIIVGLLKDRIKATSEPESKKRRVHEKIQK</sequence>
<dbReference type="EMBL" id="CAJVPK010002953">
    <property type="protein sequence ID" value="CAG8621189.1"/>
    <property type="molecule type" value="Genomic_DNA"/>
</dbReference>
<accession>A0A9N9D2U5</accession>
<keyword evidence="2" id="KW-1185">Reference proteome</keyword>
<dbReference type="Proteomes" id="UP000789706">
    <property type="component" value="Unassembled WGS sequence"/>
</dbReference>
<evidence type="ECO:0000313" key="2">
    <source>
        <dbReference type="Proteomes" id="UP000789706"/>
    </source>
</evidence>
<protein>
    <submittedName>
        <fullName evidence="1">5531_t:CDS:1</fullName>
    </submittedName>
</protein>
<dbReference type="AlphaFoldDB" id="A0A9N9D2U5"/>